<feature type="compositionally biased region" description="Low complexity" evidence="1">
    <location>
        <begin position="115"/>
        <end position="128"/>
    </location>
</feature>
<protein>
    <submittedName>
        <fullName evidence="2">Uncharacterized protein</fullName>
    </submittedName>
</protein>
<dbReference type="Proteomes" id="UP000245916">
    <property type="component" value="Unassembled WGS sequence"/>
</dbReference>
<comment type="caution">
    <text evidence="2">The sequence shown here is derived from an EMBL/GenBank/DDBJ whole genome shotgun (WGS) entry which is preliminary data.</text>
</comment>
<keyword evidence="3" id="KW-1185">Reference proteome</keyword>
<evidence type="ECO:0000313" key="2">
    <source>
        <dbReference type="EMBL" id="PWG03363.1"/>
    </source>
</evidence>
<accession>A0A2U2J4T3</accession>
<name>A0A2U2J4T3_9SPHN</name>
<sequence length="208" mass="22709">MTGVASVKYREFYNSLLRTIYEAAEVHGPEYFTIGEMAKVAELPLRDNWIARFSDETATNGHAQVSGHMGPRETWKVRIRAPGSAFVEEHIERDRGWGFAVPSGDEAQPPRELGSVANSRSASSARASLPHESQELLVSALKEAEDALDSLRMGNSEKSQARAYIVAALSLAESPEPPADLIWEIVNRASQISGIAALFVSIVALFVQ</sequence>
<reference evidence="2 3" key="1">
    <citation type="submission" date="2018-05" db="EMBL/GenBank/DDBJ databases">
        <title>Genome of Sphingosinicella humi QZX222.</title>
        <authorList>
            <person name="Qiao Z."/>
            <person name="Wang G."/>
        </authorList>
    </citation>
    <scope>NUCLEOTIDE SEQUENCE [LARGE SCALE GENOMIC DNA]</scope>
    <source>
        <strain evidence="2 3">QZX222</strain>
    </source>
</reference>
<feature type="region of interest" description="Disordered" evidence="1">
    <location>
        <begin position="99"/>
        <end position="130"/>
    </location>
</feature>
<dbReference type="AlphaFoldDB" id="A0A2U2J4T3"/>
<evidence type="ECO:0000256" key="1">
    <source>
        <dbReference type="SAM" id="MobiDB-lite"/>
    </source>
</evidence>
<gene>
    <name evidence="2" type="ORF">DF286_11150</name>
</gene>
<evidence type="ECO:0000313" key="3">
    <source>
        <dbReference type="Proteomes" id="UP000245916"/>
    </source>
</evidence>
<organism evidence="2 3">
    <name type="scientific">Allosphingosinicella humi</name>
    <dbReference type="NCBI Taxonomy" id="2068657"/>
    <lineage>
        <taxon>Bacteria</taxon>
        <taxon>Pseudomonadati</taxon>
        <taxon>Pseudomonadota</taxon>
        <taxon>Alphaproteobacteria</taxon>
        <taxon>Sphingomonadales</taxon>
        <taxon>Sphingomonadaceae</taxon>
        <taxon>Allosphingosinicella</taxon>
    </lineage>
</organism>
<dbReference type="EMBL" id="QFFF01000001">
    <property type="protein sequence ID" value="PWG03363.1"/>
    <property type="molecule type" value="Genomic_DNA"/>
</dbReference>
<proteinExistence type="predicted"/>